<sequence>MSIRALLIAAGSVSAGFIAAPALAQTAPQTSSGQVSAMPLPAPSLAGAGYAQGVPAAAAPVSTAYAPPPSAGLQPGGMQRGPWLAECERRLNAVPGADVSQSAGACLDWWAYYQGGGAPHPTYGYSIPISVMENVPADCPEKVIEKRVIQRRVIRQKIVRDKRIAI</sequence>
<keyword evidence="3" id="KW-1185">Reference proteome</keyword>
<keyword evidence="1" id="KW-0732">Signal</keyword>
<dbReference type="RefSeq" id="WP_273617801.1">
    <property type="nucleotide sequence ID" value="NZ_CP117417.1"/>
</dbReference>
<evidence type="ECO:0000313" key="3">
    <source>
        <dbReference type="Proteomes" id="UP001218231"/>
    </source>
</evidence>
<name>A0ABY7TXU7_9SPHN</name>
<dbReference type="EMBL" id="CP117417">
    <property type="protein sequence ID" value="WCT77427.1"/>
    <property type="molecule type" value="Genomic_DNA"/>
</dbReference>
<dbReference type="Proteomes" id="UP001218231">
    <property type="component" value="Chromosome"/>
</dbReference>
<reference evidence="2 3" key="1">
    <citation type="submission" date="2023-02" db="EMBL/GenBank/DDBJ databases">
        <title>Genome sequence of Novosphingobium humi KACC 19094.</title>
        <authorList>
            <person name="Kim S."/>
            <person name="Heo J."/>
            <person name="Kwon S.-W."/>
        </authorList>
    </citation>
    <scope>NUCLEOTIDE SEQUENCE [LARGE SCALE GENOMIC DNA]</scope>
    <source>
        <strain evidence="2 3">KACC 19094</strain>
    </source>
</reference>
<feature type="chain" id="PRO_5047470217" evidence="1">
    <location>
        <begin position="25"/>
        <end position="166"/>
    </location>
</feature>
<evidence type="ECO:0000256" key="1">
    <source>
        <dbReference type="SAM" id="SignalP"/>
    </source>
</evidence>
<proteinExistence type="predicted"/>
<organism evidence="2 3">
    <name type="scientific">Novosphingobium humi</name>
    <dbReference type="NCBI Taxonomy" id="2282397"/>
    <lineage>
        <taxon>Bacteria</taxon>
        <taxon>Pseudomonadati</taxon>
        <taxon>Pseudomonadota</taxon>
        <taxon>Alphaproteobacteria</taxon>
        <taxon>Sphingomonadales</taxon>
        <taxon>Sphingomonadaceae</taxon>
        <taxon>Novosphingobium</taxon>
    </lineage>
</organism>
<feature type="signal peptide" evidence="1">
    <location>
        <begin position="1"/>
        <end position="24"/>
    </location>
</feature>
<evidence type="ECO:0000313" key="2">
    <source>
        <dbReference type="EMBL" id="WCT77427.1"/>
    </source>
</evidence>
<accession>A0ABY7TXU7</accession>
<gene>
    <name evidence="2" type="ORF">PQ457_00060</name>
</gene>
<protein>
    <submittedName>
        <fullName evidence="2">Uncharacterized protein</fullName>
    </submittedName>
</protein>